<feature type="transmembrane region" description="Helical" evidence="1">
    <location>
        <begin position="97"/>
        <end position="117"/>
    </location>
</feature>
<dbReference type="EMBL" id="CALLCH030000015">
    <property type="protein sequence ID" value="CAI4216724.1"/>
    <property type="molecule type" value="Genomic_DNA"/>
</dbReference>
<organism evidence="2 3">
    <name type="scientific">Parascedosporium putredinis</name>
    <dbReference type="NCBI Taxonomy" id="1442378"/>
    <lineage>
        <taxon>Eukaryota</taxon>
        <taxon>Fungi</taxon>
        <taxon>Dikarya</taxon>
        <taxon>Ascomycota</taxon>
        <taxon>Pezizomycotina</taxon>
        <taxon>Sordariomycetes</taxon>
        <taxon>Hypocreomycetidae</taxon>
        <taxon>Microascales</taxon>
        <taxon>Microascaceae</taxon>
        <taxon>Parascedosporium</taxon>
    </lineage>
</organism>
<keyword evidence="3" id="KW-1185">Reference proteome</keyword>
<name>A0A9P1H4Q4_9PEZI</name>
<proteinExistence type="predicted"/>
<keyword evidence="1" id="KW-0812">Transmembrane</keyword>
<dbReference type="Proteomes" id="UP000838763">
    <property type="component" value="Unassembled WGS sequence"/>
</dbReference>
<reference evidence="2" key="1">
    <citation type="submission" date="2022-11" db="EMBL/GenBank/DDBJ databases">
        <authorList>
            <person name="Scott C."/>
            <person name="Bruce N."/>
        </authorList>
    </citation>
    <scope>NUCLEOTIDE SEQUENCE</scope>
</reference>
<evidence type="ECO:0000256" key="1">
    <source>
        <dbReference type="SAM" id="Phobius"/>
    </source>
</evidence>
<keyword evidence="1" id="KW-1133">Transmembrane helix</keyword>
<dbReference type="OrthoDB" id="5238025at2759"/>
<protein>
    <submittedName>
        <fullName evidence="2">Uncharacterized protein</fullName>
    </submittedName>
</protein>
<gene>
    <name evidence="2" type="ORF">PPNO1_LOCUS6373</name>
</gene>
<keyword evidence="1" id="KW-0472">Membrane</keyword>
<evidence type="ECO:0000313" key="2">
    <source>
        <dbReference type="EMBL" id="CAI4216724.1"/>
    </source>
</evidence>
<comment type="caution">
    <text evidence="2">The sequence shown here is derived from an EMBL/GenBank/DDBJ whole genome shotgun (WGS) entry which is preliminary data.</text>
</comment>
<evidence type="ECO:0000313" key="3">
    <source>
        <dbReference type="Proteomes" id="UP000838763"/>
    </source>
</evidence>
<feature type="transmembrane region" description="Helical" evidence="1">
    <location>
        <begin position="227"/>
        <end position="247"/>
    </location>
</feature>
<feature type="transmembrane region" description="Helical" evidence="1">
    <location>
        <begin position="129"/>
        <end position="155"/>
    </location>
</feature>
<accession>A0A9P1H4Q4</accession>
<sequence>MSTPSDSVELSLYNQRKHDPNDPDDLPIWAPISRPSLMICLYVIPPLMTAISVAEIALRAAAPRRGRETNFVRWTDDERDGFMADWPQSLYPHEDELPIASAALSIAVSLLVLGLAVDVAKNGPIKTTYWARLALVSTLVLNVILAMASAIYTFALNSRSAHLRLERMLALARIARDTLAPNNRPVFTYDLGIFSREMWGCEAKEFSEFDASLGGAMSRACGLGTGARWLSLITFLLATGLSTVVLMDHRGGGYFMQSWKRRREVMRSDGRPA</sequence>
<dbReference type="AlphaFoldDB" id="A0A9P1H4Q4"/>